<evidence type="ECO:0000313" key="8">
    <source>
        <dbReference type="RefSeq" id="XP_065674080.1"/>
    </source>
</evidence>
<evidence type="ECO:0000256" key="1">
    <source>
        <dbReference type="ARBA" id="ARBA00022723"/>
    </source>
</evidence>
<dbReference type="Pfam" id="PF05485">
    <property type="entry name" value="THAP"/>
    <property type="match status" value="1"/>
</dbReference>
<name>A0ABM4DHW4_HYDVU</name>
<keyword evidence="2 5" id="KW-0863">Zinc-finger</keyword>
<proteinExistence type="predicted"/>
<keyword evidence="7" id="KW-1185">Reference proteome</keyword>
<reference evidence="8" key="1">
    <citation type="submission" date="2025-08" db="UniProtKB">
        <authorList>
            <consortium name="RefSeq"/>
        </authorList>
    </citation>
    <scope>IDENTIFICATION</scope>
</reference>
<feature type="domain" description="THAP-type" evidence="6">
    <location>
        <begin position="1"/>
        <end position="82"/>
    </location>
</feature>
<dbReference type="SUPFAM" id="SSF57716">
    <property type="entry name" value="Glucocorticoid receptor-like (DNA-binding domain)"/>
    <property type="match status" value="1"/>
</dbReference>
<evidence type="ECO:0000256" key="3">
    <source>
        <dbReference type="ARBA" id="ARBA00022833"/>
    </source>
</evidence>
<evidence type="ECO:0000256" key="5">
    <source>
        <dbReference type="PROSITE-ProRule" id="PRU00309"/>
    </source>
</evidence>
<dbReference type="PROSITE" id="PS50950">
    <property type="entry name" value="ZF_THAP"/>
    <property type="match status" value="1"/>
</dbReference>
<keyword evidence="1" id="KW-0479">Metal-binding</keyword>
<dbReference type="Proteomes" id="UP001652625">
    <property type="component" value="Chromosome 14"/>
</dbReference>
<keyword evidence="3" id="KW-0862">Zinc</keyword>
<dbReference type="GeneID" id="136091025"/>
<keyword evidence="4 5" id="KW-0238">DNA-binding</keyword>
<organism evidence="7 8">
    <name type="scientific">Hydra vulgaris</name>
    <name type="common">Hydra</name>
    <name type="synonym">Hydra attenuata</name>
    <dbReference type="NCBI Taxonomy" id="6087"/>
    <lineage>
        <taxon>Eukaryota</taxon>
        <taxon>Metazoa</taxon>
        <taxon>Cnidaria</taxon>
        <taxon>Hydrozoa</taxon>
        <taxon>Hydroidolina</taxon>
        <taxon>Anthoathecata</taxon>
        <taxon>Aplanulata</taxon>
        <taxon>Hydridae</taxon>
        <taxon>Hydra</taxon>
    </lineage>
</organism>
<accession>A0ABM4DHW4</accession>
<evidence type="ECO:0000256" key="4">
    <source>
        <dbReference type="ARBA" id="ARBA00023125"/>
    </source>
</evidence>
<evidence type="ECO:0000259" key="6">
    <source>
        <dbReference type="PROSITE" id="PS50950"/>
    </source>
</evidence>
<dbReference type="RefSeq" id="XP_065674080.1">
    <property type="nucleotide sequence ID" value="XM_065818008.1"/>
</dbReference>
<evidence type="ECO:0000313" key="7">
    <source>
        <dbReference type="Proteomes" id="UP001652625"/>
    </source>
</evidence>
<sequence>MPFKCCVTGCRGNYDKEHKVKLFRLPNKNRNPQERERWIRSIPRENIPNSLNTFICENHWSVNYETCQIYSKNRPLNPPTIFICVFQSQVPTPPLTKRTTTKSLPSTL</sequence>
<protein>
    <submittedName>
        <fullName evidence="8">THAP domain-containing protein 2-like</fullName>
    </submittedName>
</protein>
<dbReference type="InterPro" id="IPR006612">
    <property type="entry name" value="THAP_Znf"/>
</dbReference>
<gene>
    <name evidence="8" type="primary">LOC136091025</name>
</gene>
<evidence type="ECO:0000256" key="2">
    <source>
        <dbReference type="ARBA" id="ARBA00022771"/>
    </source>
</evidence>